<keyword evidence="18" id="KW-1185">Reference proteome</keyword>
<reference evidence="17 18" key="1">
    <citation type="journal article" date="2016" name="Genome Announc.">
        <title>Complete Genome Sequence of Thiostrepton-Producing Streptomyces laurentii ATCC 31255.</title>
        <authorList>
            <person name="Doi K."/>
            <person name="Fujino Y."/>
            <person name="Nagayoshi Y."/>
            <person name="Ohshima T."/>
            <person name="Ogata S."/>
        </authorList>
    </citation>
    <scope>NUCLEOTIDE SEQUENCE [LARGE SCALE GENOMIC DNA]</scope>
    <source>
        <strain evidence="17 18">ATCC 31255</strain>
    </source>
</reference>
<keyword evidence="2 13" id="KW-0575">Peroxidase</keyword>
<dbReference type="GO" id="GO:0004601">
    <property type="term" value="F:peroxidase activity"/>
    <property type="evidence" value="ECO:0007669"/>
    <property type="project" value="UniProtKB-KW"/>
</dbReference>
<evidence type="ECO:0000256" key="3">
    <source>
        <dbReference type="ARBA" id="ARBA00022617"/>
    </source>
</evidence>
<dbReference type="NCBIfam" id="TIGR01413">
    <property type="entry name" value="Dyp_perox_fam"/>
    <property type="match status" value="1"/>
</dbReference>
<feature type="domain" description="Dyp-type peroxidase C-terminal" evidence="16">
    <location>
        <begin position="233"/>
        <end position="416"/>
    </location>
</feature>
<evidence type="ECO:0000256" key="1">
    <source>
        <dbReference type="ARBA" id="ARBA00004196"/>
    </source>
</evidence>
<dbReference type="GO" id="GO:0005829">
    <property type="term" value="C:cytosol"/>
    <property type="evidence" value="ECO:0007669"/>
    <property type="project" value="TreeGrafter"/>
</dbReference>
<feature type="domain" description="Dyp-type peroxidase N-terminal" evidence="15">
    <location>
        <begin position="78"/>
        <end position="222"/>
    </location>
</feature>
<comment type="similarity">
    <text evidence="9 13">Belongs to the DyP-type peroxidase family.</text>
</comment>
<dbReference type="EC" id="1.11.1.-" evidence="13"/>
<dbReference type="Proteomes" id="UP000217676">
    <property type="component" value="Chromosome"/>
</dbReference>
<dbReference type="GO" id="GO:0020037">
    <property type="term" value="F:heme binding"/>
    <property type="evidence" value="ECO:0007669"/>
    <property type="project" value="InterPro"/>
</dbReference>
<evidence type="ECO:0000256" key="10">
    <source>
        <dbReference type="ARBA" id="ARBA00033771"/>
    </source>
</evidence>
<dbReference type="PANTHER" id="PTHR30521">
    <property type="entry name" value="DEFERROCHELATASE/PEROXIDASE"/>
    <property type="match status" value="1"/>
</dbReference>
<keyword evidence="7 13" id="KW-0408">Iron</keyword>
<evidence type="ECO:0000313" key="17">
    <source>
        <dbReference type="EMBL" id="BAU84667.1"/>
    </source>
</evidence>
<dbReference type="NCBIfam" id="TIGR01412">
    <property type="entry name" value="tat_substr_1"/>
    <property type="match status" value="1"/>
</dbReference>
<name>A0A160P037_STRLU</name>
<comment type="subcellular location">
    <subcellularLocation>
        <location evidence="1">Cell envelope</location>
    </subcellularLocation>
</comment>
<dbReference type="AlphaFoldDB" id="A0A160P037"/>
<keyword evidence="4 13" id="KW-0479">Metal-binding</keyword>
<evidence type="ECO:0000256" key="8">
    <source>
        <dbReference type="ARBA" id="ARBA00023239"/>
    </source>
</evidence>
<keyword evidence="6 13" id="KW-0560">Oxidoreductase</keyword>
<evidence type="ECO:0000256" key="12">
    <source>
        <dbReference type="ARBA" id="ARBA00048856"/>
    </source>
</evidence>
<dbReference type="GO" id="GO:0004325">
    <property type="term" value="F:ferrochelatase activity"/>
    <property type="evidence" value="ECO:0007669"/>
    <property type="project" value="UniProtKB-EC"/>
</dbReference>
<dbReference type="PROSITE" id="PS51404">
    <property type="entry name" value="DYP_PEROXIDASE"/>
    <property type="match status" value="1"/>
</dbReference>
<evidence type="ECO:0000256" key="13">
    <source>
        <dbReference type="RuleBase" id="RU365017"/>
    </source>
</evidence>
<keyword evidence="8" id="KW-0456">Lyase</keyword>
<evidence type="ECO:0000256" key="9">
    <source>
        <dbReference type="ARBA" id="ARBA00025737"/>
    </source>
</evidence>
<dbReference type="InterPro" id="IPR006311">
    <property type="entry name" value="TAT_signal"/>
</dbReference>
<evidence type="ECO:0000256" key="11">
    <source>
        <dbReference type="ARBA" id="ARBA00033775"/>
    </source>
</evidence>
<evidence type="ECO:0000256" key="7">
    <source>
        <dbReference type="ARBA" id="ARBA00023004"/>
    </source>
</evidence>
<dbReference type="GO" id="GO:0030313">
    <property type="term" value="C:cell envelope"/>
    <property type="evidence" value="ECO:0007669"/>
    <property type="project" value="UniProtKB-SubCell"/>
</dbReference>
<keyword evidence="5" id="KW-0732">Signal</keyword>
<proteinExistence type="inferred from homology"/>
<evidence type="ECO:0000259" key="16">
    <source>
        <dbReference type="Pfam" id="PF20628"/>
    </source>
</evidence>
<protein>
    <recommendedName>
        <fullName evidence="10 13">Deferrochelatase</fullName>
        <ecNumber evidence="13">1.11.1.-</ecNumber>
    </recommendedName>
    <alternativeName>
        <fullName evidence="11 13">Peroxidase EfeB</fullName>
    </alternativeName>
</protein>
<dbReference type="GO" id="GO:0046872">
    <property type="term" value="F:metal ion binding"/>
    <property type="evidence" value="ECO:0007669"/>
    <property type="project" value="UniProtKB-KW"/>
</dbReference>
<dbReference type="InterPro" id="IPR006314">
    <property type="entry name" value="Dyp_peroxidase"/>
</dbReference>
<dbReference type="InterPro" id="IPR006313">
    <property type="entry name" value="EfeB/EfeN"/>
</dbReference>
<organism evidence="17 18">
    <name type="scientific">Streptomyces laurentii</name>
    <dbReference type="NCBI Taxonomy" id="39478"/>
    <lineage>
        <taxon>Bacteria</taxon>
        <taxon>Bacillati</taxon>
        <taxon>Actinomycetota</taxon>
        <taxon>Actinomycetes</taxon>
        <taxon>Kitasatosporales</taxon>
        <taxon>Streptomycetaceae</taxon>
        <taxon>Streptomyces</taxon>
    </lineage>
</organism>
<keyword evidence="3 13" id="KW-0349">Heme</keyword>
<dbReference type="KEGG" id="slau:SLA_3762"/>
<dbReference type="EMBL" id="AP017424">
    <property type="protein sequence ID" value="BAU84667.1"/>
    <property type="molecule type" value="Genomic_DNA"/>
</dbReference>
<dbReference type="Pfam" id="PF04261">
    <property type="entry name" value="Dyp_perox_N"/>
    <property type="match status" value="1"/>
</dbReference>
<comment type="cofactor">
    <cofactor evidence="13">
        <name>heme b</name>
        <dbReference type="ChEBI" id="CHEBI:60344"/>
    </cofactor>
    <text evidence="13">Binds 1 heme b (iron(II)-protoporphyrin IX) group non-covalently per subunit.</text>
</comment>
<dbReference type="InterPro" id="IPR048328">
    <property type="entry name" value="Dyp_perox_C"/>
</dbReference>
<evidence type="ECO:0000256" key="4">
    <source>
        <dbReference type="ARBA" id="ARBA00022723"/>
    </source>
</evidence>
<dbReference type="PROSITE" id="PS51318">
    <property type="entry name" value="TAT"/>
    <property type="match status" value="1"/>
</dbReference>
<dbReference type="Pfam" id="PF20628">
    <property type="entry name" value="Dyp_perox_C"/>
    <property type="match status" value="1"/>
</dbReference>
<dbReference type="InterPro" id="IPR011008">
    <property type="entry name" value="Dimeric_a/b-barrel"/>
</dbReference>
<feature type="region of interest" description="Disordered" evidence="14">
    <location>
        <begin position="1"/>
        <end position="21"/>
    </location>
</feature>
<feature type="region of interest" description="Disordered" evidence="14">
    <location>
        <begin position="297"/>
        <end position="322"/>
    </location>
</feature>
<dbReference type="PANTHER" id="PTHR30521:SF4">
    <property type="entry name" value="DEFERROCHELATASE"/>
    <property type="match status" value="1"/>
</dbReference>
<evidence type="ECO:0000313" key="18">
    <source>
        <dbReference type="Proteomes" id="UP000217676"/>
    </source>
</evidence>
<comment type="function">
    <text evidence="13">Involved in the recovery of exogenous heme iron. Extracts iron from heme while preserving the protoporphyrin ring intact.</text>
</comment>
<evidence type="ECO:0000256" key="5">
    <source>
        <dbReference type="ARBA" id="ARBA00022729"/>
    </source>
</evidence>
<sequence length="430" mass="44688">MSTPVNTSDDTPGNDGTTVEMSRRRVLGTLGAAGAGGLVVGAVSGAGIASAVSGESAPSAPALTTVGSTEVMFHGKHQAGITTPLQSRGHLIAFDLVPGAGRKEAAALLRRWSTTAGTLMEGKPANGADTDISLDAGPSSLTLTFGFGRTFFDRTGLTARRPAQLDPLPAFSSDVLDPKRSEGDLWVQIGADDALVAFHALRAVQKDAAGAARVRWQMNGFNRSAGATAKPMTARNLMGQVDGTNNPVPAQSSFDQRIFVPDGASGAQAWMAGGSYAVVRRIRMLLDDWEGLSRPEQEQVIGRRKSDGAPLSGGSETTPLDLNKLGADGKTVIPNNAHSRISAPAQNGGAAMLRRPFSYHDGIGADGTPDAGLLFIAWQADPLRGFVPVQRKLDRGDALSAFIRHETSGLFAAPGGPATGEYVGQRLLEA</sequence>
<dbReference type="GO" id="GO:0033212">
    <property type="term" value="P:iron import into cell"/>
    <property type="evidence" value="ECO:0007669"/>
    <property type="project" value="InterPro"/>
</dbReference>
<evidence type="ECO:0000256" key="14">
    <source>
        <dbReference type="SAM" id="MobiDB-lite"/>
    </source>
</evidence>
<feature type="compositionally biased region" description="Polar residues" evidence="14">
    <location>
        <begin position="1"/>
        <end position="20"/>
    </location>
</feature>
<evidence type="ECO:0000256" key="2">
    <source>
        <dbReference type="ARBA" id="ARBA00022559"/>
    </source>
</evidence>
<dbReference type="InterPro" id="IPR048327">
    <property type="entry name" value="Dyp_perox_N"/>
</dbReference>
<dbReference type="SUPFAM" id="SSF54909">
    <property type="entry name" value="Dimeric alpha+beta barrel"/>
    <property type="match status" value="1"/>
</dbReference>
<evidence type="ECO:0000259" key="15">
    <source>
        <dbReference type="Pfam" id="PF04261"/>
    </source>
</evidence>
<evidence type="ECO:0000256" key="6">
    <source>
        <dbReference type="ARBA" id="ARBA00023002"/>
    </source>
</evidence>
<gene>
    <name evidence="17" type="ORF">SLA_3762</name>
</gene>
<accession>A0A160P037</accession>
<comment type="catalytic activity">
    <reaction evidence="12">
        <text>heme b + 2 H(+) = protoporphyrin IX + Fe(2+)</text>
        <dbReference type="Rhea" id="RHEA:22584"/>
        <dbReference type="ChEBI" id="CHEBI:15378"/>
        <dbReference type="ChEBI" id="CHEBI:29033"/>
        <dbReference type="ChEBI" id="CHEBI:57306"/>
        <dbReference type="ChEBI" id="CHEBI:60344"/>
        <dbReference type="EC" id="4.98.1.1"/>
    </reaction>
    <physiologicalReaction direction="left-to-right" evidence="12">
        <dbReference type="Rhea" id="RHEA:22585"/>
    </physiologicalReaction>
</comment>